<comment type="caution">
    <text evidence="4">The sequence shown here is derived from an EMBL/GenBank/DDBJ whole genome shotgun (WGS) entry which is preliminary data.</text>
</comment>
<dbReference type="SUPFAM" id="SSF53335">
    <property type="entry name" value="S-adenosyl-L-methionine-dependent methyltransferases"/>
    <property type="match status" value="1"/>
</dbReference>
<dbReference type="Gene3D" id="3.40.50.150">
    <property type="entry name" value="Vaccinia Virus protein VP39"/>
    <property type="match status" value="1"/>
</dbReference>
<dbReference type="EMBL" id="JANBVO010000032">
    <property type="protein sequence ID" value="KAJ9137856.1"/>
    <property type="molecule type" value="Genomic_DNA"/>
</dbReference>
<evidence type="ECO:0000259" key="3">
    <source>
        <dbReference type="Pfam" id="PF08242"/>
    </source>
</evidence>
<organism evidence="4 5">
    <name type="scientific">Pleurostoma richardsiae</name>
    <dbReference type="NCBI Taxonomy" id="41990"/>
    <lineage>
        <taxon>Eukaryota</taxon>
        <taxon>Fungi</taxon>
        <taxon>Dikarya</taxon>
        <taxon>Ascomycota</taxon>
        <taxon>Pezizomycotina</taxon>
        <taxon>Sordariomycetes</taxon>
        <taxon>Sordariomycetidae</taxon>
        <taxon>Calosphaeriales</taxon>
        <taxon>Pleurostomataceae</taxon>
        <taxon>Pleurostoma</taxon>
    </lineage>
</organism>
<reference evidence="4" key="1">
    <citation type="submission" date="2022-07" db="EMBL/GenBank/DDBJ databases">
        <title>Fungi with potential for degradation of polypropylene.</title>
        <authorList>
            <person name="Gostincar C."/>
        </authorList>
    </citation>
    <scope>NUCLEOTIDE SEQUENCE</scope>
    <source>
        <strain evidence="4">EXF-13308</strain>
    </source>
</reference>
<evidence type="ECO:0000256" key="2">
    <source>
        <dbReference type="SAM" id="MobiDB-lite"/>
    </source>
</evidence>
<dbReference type="GO" id="GO:0008168">
    <property type="term" value="F:methyltransferase activity"/>
    <property type="evidence" value="ECO:0007669"/>
    <property type="project" value="UniProtKB-KW"/>
</dbReference>
<name>A0AA38VCI9_9PEZI</name>
<dbReference type="PANTHER" id="PTHR43861">
    <property type="entry name" value="TRANS-ACONITATE 2-METHYLTRANSFERASE-RELATED"/>
    <property type="match status" value="1"/>
</dbReference>
<feature type="region of interest" description="Disordered" evidence="2">
    <location>
        <begin position="1"/>
        <end position="21"/>
    </location>
</feature>
<dbReference type="GO" id="GO:0032259">
    <property type="term" value="P:methylation"/>
    <property type="evidence" value="ECO:0007669"/>
    <property type="project" value="UniProtKB-KW"/>
</dbReference>
<dbReference type="PANTHER" id="PTHR43861:SF3">
    <property type="entry name" value="PUTATIVE (AFU_ORTHOLOGUE AFUA_2G14390)-RELATED"/>
    <property type="match status" value="1"/>
</dbReference>
<keyword evidence="5" id="KW-1185">Reference proteome</keyword>
<sequence>MSGGNERFNDEAAAWDSNPDVHRASDGALQAILGARPDLTETIASDTAAQNGVDVLEIGCGTGLLSFRLAPYVRSILAIDAAQGMISALEQKLARDTGVKNIRPLCVMLEDPEDPALPPGPDVSGPRKKFDLVTSHLVLHHIADLESLLRTMYGCLKPGGQVALTDYQDFGPKARSFHPESKMFGVERHGIKADWFAGLMRDAGFADVSVAPAWTMEKEVERFPGEWGETKPTGANVTLATMGFPFLLCRGTKKG</sequence>
<accession>A0AA38VCI9</accession>
<dbReference type="Pfam" id="PF08242">
    <property type="entry name" value="Methyltransf_12"/>
    <property type="match status" value="1"/>
</dbReference>
<dbReference type="InterPro" id="IPR029063">
    <property type="entry name" value="SAM-dependent_MTases_sf"/>
</dbReference>
<keyword evidence="1" id="KW-0808">Transferase</keyword>
<evidence type="ECO:0000256" key="1">
    <source>
        <dbReference type="ARBA" id="ARBA00022679"/>
    </source>
</evidence>
<proteinExistence type="predicted"/>
<dbReference type="Proteomes" id="UP001174694">
    <property type="component" value="Unassembled WGS sequence"/>
</dbReference>
<feature type="domain" description="Methyltransferase type 12" evidence="3">
    <location>
        <begin position="56"/>
        <end position="161"/>
    </location>
</feature>
<dbReference type="AlphaFoldDB" id="A0AA38VCI9"/>
<keyword evidence="4" id="KW-0489">Methyltransferase</keyword>
<protein>
    <submittedName>
        <fullName evidence="4">Methyltransferase type 11</fullName>
    </submittedName>
</protein>
<gene>
    <name evidence="4" type="ORF">NKR23_g8810</name>
</gene>
<evidence type="ECO:0000313" key="5">
    <source>
        <dbReference type="Proteomes" id="UP001174694"/>
    </source>
</evidence>
<dbReference type="InterPro" id="IPR013217">
    <property type="entry name" value="Methyltransf_12"/>
</dbReference>
<evidence type="ECO:0000313" key="4">
    <source>
        <dbReference type="EMBL" id="KAJ9137856.1"/>
    </source>
</evidence>
<dbReference type="CDD" id="cd02440">
    <property type="entry name" value="AdoMet_MTases"/>
    <property type="match status" value="1"/>
</dbReference>